<accession>A0AAJ8BWT1</accession>
<feature type="transmembrane region" description="Helical" evidence="1">
    <location>
        <begin position="6"/>
        <end position="26"/>
    </location>
</feature>
<proteinExistence type="predicted"/>
<protein>
    <submittedName>
        <fullName evidence="2">Uncharacterized protein</fullName>
    </submittedName>
</protein>
<dbReference type="VEuPathDB" id="FungiDB:An02g03530"/>
<name>A0AAJ8BWT1_ASPNG</name>
<keyword evidence="1" id="KW-0812">Transmembrane</keyword>
<sequence length="159" mass="17975">MYNESFRMNDYLLIVAATTLLVVLIWKRGGIMSHVVGVRLHLSARGGMCTCNKNSRRSVEERTPDPLCRAVPDFVLTPRESMWRTLFRVRRWSDEECTDHFGHVTVYNYYITKTSEKSTGSPSKVSPNADVVVPNHILPDESSHSNIACVDAFMPIIAS</sequence>
<keyword evidence="1" id="KW-0472">Membrane</keyword>
<evidence type="ECO:0000313" key="2">
    <source>
        <dbReference type="RefSeq" id="XP_059605123.1"/>
    </source>
</evidence>
<reference evidence="2" key="2">
    <citation type="submission" date="2025-08" db="UniProtKB">
        <authorList>
            <consortium name="RefSeq"/>
        </authorList>
    </citation>
    <scope>IDENTIFICATION</scope>
</reference>
<organism evidence="2">
    <name type="scientific">Aspergillus niger</name>
    <dbReference type="NCBI Taxonomy" id="5061"/>
    <lineage>
        <taxon>Eukaryota</taxon>
        <taxon>Fungi</taxon>
        <taxon>Dikarya</taxon>
        <taxon>Ascomycota</taxon>
        <taxon>Pezizomycotina</taxon>
        <taxon>Eurotiomycetes</taxon>
        <taxon>Eurotiomycetidae</taxon>
        <taxon>Eurotiales</taxon>
        <taxon>Aspergillaceae</taxon>
        <taxon>Aspergillus</taxon>
        <taxon>Aspergillus subgen. Circumdati</taxon>
    </lineage>
</organism>
<dbReference type="KEGG" id="ang:An02g03530"/>
<dbReference type="GeneID" id="84590273"/>
<evidence type="ECO:0000256" key="1">
    <source>
        <dbReference type="SAM" id="Phobius"/>
    </source>
</evidence>
<gene>
    <name evidence="2" type="ORF">An02g03530</name>
</gene>
<dbReference type="AlphaFoldDB" id="A0AAJ8BWT1"/>
<dbReference type="RefSeq" id="XP_059605123.1">
    <property type="nucleotide sequence ID" value="XM_059746188.1"/>
</dbReference>
<keyword evidence="1" id="KW-1133">Transmembrane helix</keyword>
<reference evidence="2" key="1">
    <citation type="submission" date="2025-02" db="EMBL/GenBank/DDBJ databases">
        <authorList>
            <consortium name="NCBI Genome Project"/>
        </authorList>
    </citation>
    <scope>NUCLEOTIDE SEQUENCE</scope>
</reference>